<name>A0AAU7V525_9ACTO</name>
<feature type="transmembrane region" description="Helical" evidence="1">
    <location>
        <begin position="73"/>
        <end position="97"/>
    </location>
</feature>
<evidence type="ECO:0000256" key="1">
    <source>
        <dbReference type="SAM" id="Phobius"/>
    </source>
</evidence>
<sequence>MLLIILGTILSFLASAYTLILLARVVLDWARILAPRWRPTGPLLVLANFVYAVTDPPLRWLRQYIPPLRLGNIALDVGFLVLFVAVALLGRLGPVLIMMGR</sequence>
<dbReference type="AlphaFoldDB" id="A0AAU7V525"/>
<protein>
    <submittedName>
        <fullName evidence="2">YggT family protein</fullName>
    </submittedName>
</protein>
<dbReference type="RefSeq" id="WP_350257560.1">
    <property type="nucleotide sequence ID" value="NZ_CP138335.1"/>
</dbReference>
<keyword evidence="1" id="KW-0812">Transmembrane</keyword>
<keyword evidence="1" id="KW-1133">Transmembrane helix</keyword>
<dbReference type="KEGG" id="sapp:SAC06_06800"/>
<dbReference type="Pfam" id="PF02325">
    <property type="entry name" value="CCB3_YggT"/>
    <property type="match status" value="1"/>
</dbReference>
<organism evidence="2">
    <name type="scientific">Scrofimicrobium appendicitidis</name>
    <dbReference type="NCBI Taxonomy" id="3079930"/>
    <lineage>
        <taxon>Bacteria</taxon>
        <taxon>Bacillati</taxon>
        <taxon>Actinomycetota</taxon>
        <taxon>Actinomycetes</taxon>
        <taxon>Actinomycetales</taxon>
        <taxon>Actinomycetaceae</taxon>
        <taxon>Scrofimicrobium</taxon>
    </lineage>
</organism>
<dbReference type="EMBL" id="CP138335">
    <property type="protein sequence ID" value="XBW07354.1"/>
    <property type="molecule type" value="Genomic_DNA"/>
</dbReference>
<proteinExistence type="predicted"/>
<dbReference type="InterPro" id="IPR003425">
    <property type="entry name" value="CCB3/YggT"/>
</dbReference>
<evidence type="ECO:0000313" key="2">
    <source>
        <dbReference type="EMBL" id="XBW07354.1"/>
    </source>
</evidence>
<accession>A0AAU7V525</accession>
<gene>
    <name evidence="2" type="ORF">SAC06_06800</name>
</gene>
<keyword evidence="1" id="KW-0472">Membrane</keyword>
<feature type="transmembrane region" description="Helical" evidence="1">
    <location>
        <begin position="42"/>
        <end position="61"/>
    </location>
</feature>
<reference evidence="2" key="1">
    <citation type="submission" date="2023-11" db="EMBL/GenBank/DDBJ databases">
        <title>Scrofimicrobium hongkongense sp. nov., isolated from a patient with peritonitis.</title>
        <authorList>
            <person name="Lao H.Y."/>
            <person name="Wong A.Y.P."/>
            <person name="Ng T.L."/>
            <person name="Wong R.Y.L."/>
            <person name="Yau M.C.Y."/>
            <person name="Lam J.Y.W."/>
            <person name="Siu G.K.H."/>
        </authorList>
    </citation>
    <scope>NUCLEOTIDE SEQUENCE</scope>
    <source>
        <strain evidence="2">R131</strain>
    </source>
</reference>
<dbReference type="GO" id="GO:0016020">
    <property type="term" value="C:membrane"/>
    <property type="evidence" value="ECO:0007669"/>
    <property type="project" value="InterPro"/>
</dbReference>